<dbReference type="KEGG" id="tpal:117651559"/>
<organism evidence="5">
    <name type="scientific">Thrips palmi</name>
    <name type="common">Melon thrips</name>
    <dbReference type="NCBI Taxonomy" id="161013"/>
    <lineage>
        <taxon>Eukaryota</taxon>
        <taxon>Metazoa</taxon>
        <taxon>Ecdysozoa</taxon>
        <taxon>Arthropoda</taxon>
        <taxon>Hexapoda</taxon>
        <taxon>Insecta</taxon>
        <taxon>Pterygota</taxon>
        <taxon>Neoptera</taxon>
        <taxon>Paraneoptera</taxon>
        <taxon>Thysanoptera</taxon>
        <taxon>Terebrantia</taxon>
        <taxon>Thripoidea</taxon>
        <taxon>Thripidae</taxon>
        <taxon>Thrips</taxon>
    </lineage>
</organism>
<dbReference type="OrthoDB" id="8123886at2759"/>
<dbReference type="PROSITE" id="PS50158">
    <property type="entry name" value="ZF_CCHC"/>
    <property type="match status" value="1"/>
</dbReference>
<name>A0A6P9A1A9_THRPL</name>
<dbReference type="GO" id="GO:0003676">
    <property type="term" value="F:nucleic acid binding"/>
    <property type="evidence" value="ECO:0007669"/>
    <property type="project" value="InterPro"/>
</dbReference>
<dbReference type="GeneID" id="117651559"/>
<feature type="compositionally biased region" description="Basic residues" evidence="2">
    <location>
        <begin position="266"/>
        <end position="276"/>
    </location>
</feature>
<proteinExistence type="predicted"/>
<feature type="region of interest" description="Disordered" evidence="2">
    <location>
        <begin position="230"/>
        <end position="276"/>
    </location>
</feature>
<evidence type="ECO:0000256" key="2">
    <source>
        <dbReference type="SAM" id="MobiDB-lite"/>
    </source>
</evidence>
<protein>
    <submittedName>
        <fullName evidence="5">Uncharacterized protein LOC117651559</fullName>
    </submittedName>
</protein>
<dbReference type="InterPro" id="IPR036875">
    <property type="entry name" value="Znf_CCHC_sf"/>
</dbReference>
<feature type="domain" description="CCHC-type" evidence="3">
    <location>
        <begin position="285"/>
        <end position="298"/>
    </location>
</feature>
<keyword evidence="4" id="KW-1185">Reference proteome</keyword>
<dbReference type="InParanoid" id="A0A6P9A1A9"/>
<feature type="region of interest" description="Disordered" evidence="2">
    <location>
        <begin position="391"/>
        <end position="412"/>
    </location>
</feature>
<dbReference type="RefSeq" id="XP_034251563.1">
    <property type="nucleotide sequence ID" value="XM_034395672.1"/>
</dbReference>
<keyword evidence="1" id="KW-0479">Metal-binding</keyword>
<keyword evidence="1" id="KW-0862">Zinc</keyword>
<evidence type="ECO:0000313" key="5">
    <source>
        <dbReference type="RefSeq" id="XP_034251563.1"/>
    </source>
</evidence>
<dbReference type="GO" id="GO:0008270">
    <property type="term" value="F:zinc ion binding"/>
    <property type="evidence" value="ECO:0007669"/>
    <property type="project" value="UniProtKB-KW"/>
</dbReference>
<dbReference type="InterPro" id="IPR001878">
    <property type="entry name" value="Znf_CCHC"/>
</dbReference>
<gene>
    <name evidence="5" type="primary">LOC117651559</name>
</gene>
<feature type="region of interest" description="Disordered" evidence="2">
    <location>
        <begin position="317"/>
        <end position="372"/>
    </location>
</feature>
<keyword evidence="1" id="KW-0863">Zinc-finger</keyword>
<dbReference type="AlphaFoldDB" id="A0A6P9A1A9"/>
<accession>A0A6P9A1A9</accession>
<feature type="compositionally biased region" description="Basic residues" evidence="2">
    <location>
        <begin position="395"/>
        <end position="405"/>
    </location>
</feature>
<evidence type="ECO:0000259" key="3">
    <source>
        <dbReference type="PROSITE" id="PS50158"/>
    </source>
</evidence>
<dbReference type="SUPFAM" id="SSF57756">
    <property type="entry name" value="Retrovirus zinc finger-like domains"/>
    <property type="match status" value="1"/>
</dbReference>
<reference evidence="5" key="1">
    <citation type="submission" date="2025-08" db="UniProtKB">
        <authorList>
            <consortium name="RefSeq"/>
        </authorList>
    </citation>
    <scope>IDENTIFICATION</scope>
    <source>
        <tissue evidence="5">Total insect</tissue>
    </source>
</reference>
<dbReference type="Proteomes" id="UP000515158">
    <property type="component" value="Unplaced"/>
</dbReference>
<sequence>MTGRRRAASGDRPAAKKSKSQDPNLVWIICYPRTLEAPGAVSASERVDLDRLRQEIDSSVRKHVLSIDIVTADLPVVSASLVCEESKCSRAINALHHAFAKAAEAVGCSWGVSDFMSLKYPLPPSLAPRQCAPVLQWYKVSAPPLEDWVLEHELRKLMGPVSGVMFARADSSHTILALIPPQSAADLSTQGLTLVQEGINRVQYCLPAVVEAIEEAPVIAPPAWSGPINIPRGLTESASKTTQTDPLPPTPPPSVHKQQQPEPQPRPRRPRRRRRPIVSEEYQQCFKCQQYGHRADQCDPEAQVVCRVCSEAHRASECNRKDSPKCANCGASDHGASSRRCSRRPRPPPVGPQQPRPSAPRVRRRGPGNNIQGNIQRLLSPLVQLIAAIGAFSNPHHRKPPYRQRKPPEESS</sequence>
<feature type="compositionally biased region" description="Pro residues" evidence="2">
    <location>
        <begin position="347"/>
        <end position="358"/>
    </location>
</feature>
<evidence type="ECO:0000313" key="4">
    <source>
        <dbReference type="Proteomes" id="UP000515158"/>
    </source>
</evidence>
<evidence type="ECO:0000256" key="1">
    <source>
        <dbReference type="PROSITE-ProRule" id="PRU00047"/>
    </source>
</evidence>